<protein>
    <submittedName>
        <fullName evidence="1">Uncharacterized protein</fullName>
    </submittedName>
</protein>
<evidence type="ECO:0000313" key="2">
    <source>
        <dbReference type="Proteomes" id="UP000597444"/>
    </source>
</evidence>
<name>A0A8J3IVM7_9CHLR</name>
<evidence type="ECO:0000313" key="1">
    <source>
        <dbReference type="EMBL" id="GHO99388.1"/>
    </source>
</evidence>
<organism evidence="1 2">
    <name type="scientific">Reticulibacter mediterranei</name>
    <dbReference type="NCBI Taxonomy" id="2778369"/>
    <lineage>
        <taxon>Bacteria</taxon>
        <taxon>Bacillati</taxon>
        <taxon>Chloroflexota</taxon>
        <taxon>Ktedonobacteria</taxon>
        <taxon>Ktedonobacterales</taxon>
        <taxon>Reticulibacteraceae</taxon>
        <taxon>Reticulibacter</taxon>
    </lineage>
</organism>
<dbReference type="RefSeq" id="WP_220210034.1">
    <property type="nucleotide sequence ID" value="NZ_BNJK01000002.1"/>
</dbReference>
<reference evidence="1" key="1">
    <citation type="submission" date="2020-10" db="EMBL/GenBank/DDBJ databases">
        <title>Taxonomic study of unclassified bacteria belonging to the class Ktedonobacteria.</title>
        <authorList>
            <person name="Yabe S."/>
            <person name="Wang C.M."/>
            <person name="Zheng Y."/>
            <person name="Sakai Y."/>
            <person name="Cavaletti L."/>
            <person name="Monciardini P."/>
            <person name="Donadio S."/>
        </authorList>
    </citation>
    <scope>NUCLEOTIDE SEQUENCE</scope>
    <source>
        <strain evidence="1">ID150040</strain>
    </source>
</reference>
<proteinExistence type="predicted"/>
<dbReference type="Proteomes" id="UP000597444">
    <property type="component" value="Unassembled WGS sequence"/>
</dbReference>
<gene>
    <name evidence="1" type="ORF">KSF_094360</name>
</gene>
<dbReference type="EMBL" id="BNJK01000002">
    <property type="protein sequence ID" value="GHO99388.1"/>
    <property type="molecule type" value="Genomic_DNA"/>
</dbReference>
<sequence>MQHDIYEGKVITQQEDERAAQCAAAQAAIDLAEKAVIEAHVSSKTNPLAPTHMHLQCPHWYVRVAMHHKSGGSETHALYRVWSSEGAWKATHVGQILPKRERYH</sequence>
<keyword evidence="2" id="KW-1185">Reference proteome</keyword>
<dbReference type="AlphaFoldDB" id="A0A8J3IVM7"/>
<comment type="caution">
    <text evidence="1">The sequence shown here is derived from an EMBL/GenBank/DDBJ whole genome shotgun (WGS) entry which is preliminary data.</text>
</comment>
<accession>A0A8J3IVM7</accession>